<keyword evidence="2" id="KW-0812">Transmembrane</keyword>
<feature type="transmembrane region" description="Helical" evidence="2">
    <location>
        <begin position="146"/>
        <end position="169"/>
    </location>
</feature>
<protein>
    <submittedName>
        <fullName evidence="3">Uncharacterized protein</fullName>
    </submittedName>
</protein>
<feature type="region of interest" description="Disordered" evidence="1">
    <location>
        <begin position="718"/>
        <end position="743"/>
    </location>
</feature>
<dbReference type="OrthoDB" id="10039566at2759"/>
<evidence type="ECO:0000313" key="3">
    <source>
        <dbReference type="EMBL" id="PWN99356.1"/>
    </source>
</evidence>
<feature type="compositionally biased region" description="Basic and acidic residues" evidence="1">
    <location>
        <begin position="722"/>
        <end position="735"/>
    </location>
</feature>
<accession>A0A316ZDG7</accession>
<keyword evidence="2" id="KW-1133">Transmembrane helix</keyword>
<name>A0A316ZDG7_9BASI</name>
<dbReference type="AlphaFoldDB" id="A0A316ZDG7"/>
<proteinExistence type="predicted"/>
<evidence type="ECO:0000313" key="4">
    <source>
        <dbReference type="Proteomes" id="UP000245946"/>
    </source>
</evidence>
<feature type="region of interest" description="Disordered" evidence="1">
    <location>
        <begin position="1"/>
        <end position="130"/>
    </location>
</feature>
<dbReference type="EMBL" id="KZ819288">
    <property type="protein sequence ID" value="PWN99356.1"/>
    <property type="molecule type" value="Genomic_DNA"/>
</dbReference>
<dbReference type="GeneID" id="37268394"/>
<organism evidence="3 4">
    <name type="scientific">Tilletiopsis washingtonensis</name>
    <dbReference type="NCBI Taxonomy" id="58919"/>
    <lineage>
        <taxon>Eukaryota</taxon>
        <taxon>Fungi</taxon>
        <taxon>Dikarya</taxon>
        <taxon>Basidiomycota</taxon>
        <taxon>Ustilaginomycotina</taxon>
        <taxon>Exobasidiomycetes</taxon>
        <taxon>Entylomatales</taxon>
        <taxon>Entylomatales incertae sedis</taxon>
        <taxon>Tilletiopsis</taxon>
    </lineage>
</organism>
<gene>
    <name evidence="3" type="ORF">FA09DRAFT_316634</name>
</gene>
<feature type="compositionally biased region" description="Low complexity" evidence="1">
    <location>
        <begin position="20"/>
        <end position="32"/>
    </location>
</feature>
<keyword evidence="2" id="KW-0472">Membrane</keyword>
<reference evidence="3 4" key="1">
    <citation type="journal article" date="2018" name="Mol. Biol. Evol.">
        <title>Broad Genomic Sampling Reveals a Smut Pathogenic Ancestry of the Fungal Clade Ustilaginomycotina.</title>
        <authorList>
            <person name="Kijpornyongpan T."/>
            <person name="Mondo S.J."/>
            <person name="Barry K."/>
            <person name="Sandor L."/>
            <person name="Lee J."/>
            <person name="Lipzen A."/>
            <person name="Pangilinan J."/>
            <person name="LaButti K."/>
            <person name="Hainaut M."/>
            <person name="Henrissat B."/>
            <person name="Grigoriev I.V."/>
            <person name="Spatafora J.W."/>
            <person name="Aime M.C."/>
        </authorList>
    </citation>
    <scope>NUCLEOTIDE SEQUENCE [LARGE SCALE GENOMIC DNA]</scope>
    <source>
        <strain evidence="3 4">MCA 4186</strain>
    </source>
</reference>
<dbReference type="Proteomes" id="UP000245946">
    <property type="component" value="Unassembled WGS sequence"/>
</dbReference>
<feature type="compositionally biased region" description="Acidic residues" evidence="1">
    <location>
        <begin position="44"/>
        <end position="60"/>
    </location>
</feature>
<feature type="compositionally biased region" description="Low complexity" evidence="1">
    <location>
        <begin position="82"/>
        <end position="95"/>
    </location>
</feature>
<sequence length="845" mass="90798">MAPTAADETRPAPAPPAEAPAPAAAPAAAAPPKLRHGRKPMYDSDAEADGLNPDVDDEELERGLAGPSAGGRDDGARETDALLGGSSSGNGSFLSRTRARIDSLLHGKKSTRRGKRRDTGAAASTRRRSTVGASGFRAQHPILMRIIYALLALIVLVLVLLSVAVAHLFTVTLKAPQPDAQALILDESLLLRGPDAISLLNISDEGILVRVDGRLGIDPDRALDLWLGSPQQMGFWQKRERAVVEWAVGKLGGVRVELGELRIAEPDWSLSADLLAPPKQNNPDRPPQDLLSFHVQPLIVPLPPLRPRAHASLAPSKDHGTYRAHRELRPLNLTLLFKPVSPAPLLMQVAQAAIKEGKGVLDIKVDSLRVRGLGKKEMDKGEPKGGRWDLPGWINIGENNIRKRISQKVPDVTHGNSTSELLDLKRYEFFEIGAKAVQDAAVAMASRALGIKAYAEAKNPLGRMLHGDVRYSLPFGAFLPTDPEEGKPRNNKTDVSLLAVLATEPFRLTGEKNVSLILEGHVVPPKDGLGGGKSASTQSRAGQHIFAAGQEEAHNADTPSQRALSGFLSRFLSGKPNTVMVRGGNPLPPVANETNPLPGGGSALPEWLDSALRLVDLPISFPGSKVTDLIKNVTINDLKITPHPFETEKLVCSGTVMGIMNLPGQLASLDVQITHLWPDILVFDGNPPSMSVASEDECPPADAINDGMYRPHCRGYGGYGTSEHKHGSQPHDRPEPVPPLPSPLPKGAFGRVRPHNWTVAETYLDPKDPEQKTKLLRSELVDVPITILEGRSQEFRQYTWKILTGGALTGIEGNARAKIWNSGLGALELSNLPVKGVFQVGGGDK</sequence>
<keyword evidence="4" id="KW-1185">Reference proteome</keyword>
<dbReference type="RefSeq" id="XP_025599635.1">
    <property type="nucleotide sequence ID" value="XM_025740850.1"/>
</dbReference>
<evidence type="ECO:0000256" key="1">
    <source>
        <dbReference type="SAM" id="MobiDB-lite"/>
    </source>
</evidence>
<dbReference type="STRING" id="58919.A0A316ZDG7"/>
<feature type="compositionally biased region" description="Basic residues" evidence="1">
    <location>
        <begin position="106"/>
        <end position="116"/>
    </location>
</feature>
<feature type="compositionally biased region" description="Basic and acidic residues" evidence="1">
    <location>
        <begin position="71"/>
        <end position="80"/>
    </location>
</feature>
<evidence type="ECO:0000256" key="2">
    <source>
        <dbReference type="SAM" id="Phobius"/>
    </source>
</evidence>